<dbReference type="Pfam" id="PF01066">
    <property type="entry name" value="CDP-OH_P_transf"/>
    <property type="match status" value="1"/>
</dbReference>
<evidence type="ECO:0000256" key="7">
    <source>
        <dbReference type="ARBA" id="ARBA00022989"/>
    </source>
</evidence>
<evidence type="ECO:0000256" key="9">
    <source>
        <dbReference type="ARBA" id="ARBA00023136"/>
    </source>
</evidence>
<evidence type="ECO:0000256" key="2">
    <source>
        <dbReference type="ARBA" id="ARBA00004141"/>
    </source>
</evidence>
<feature type="compositionally biased region" description="Basic and acidic residues" evidence="13">
    <location>
        <begin position="12"/>
        <end position="22"/>
    </location>
</feature>
<comment type="similarity">
    <text evidence="3 12">Belongs to the CDP-alcohol phosphatidyltransferase class-I family.</text>
</comment>
<evidence type="ECO:0000256" key="12">
    <source>
        <dbReference type="RuleBase" id="RU003750"/>
    </source>
</evidence>
<evidence type="ECO:0000256" key="8">
    <source>
        <dbReference type="ARBA" id="ARBA00023098"/>
    </source>
</evidence>
<evidence type="ECO:0000256" key="4">
    <source>
        <dbReference type="ARBA" id="ARBA00022516"/>
    </source>
</evidence>
<organism evidence="15 16">
    <name type="scientific">Cymbomonas tetramitiformis</name>
    <dbReference type="NCBI Taxonomy" id="36881"/>
    <lineage>
        <taxon>Eukaryota</taxon>
        <taxon>Viridiplantae</taxon>
        <taxon>Chlorophyta</taxon>
        <taxon>Pyramimonadophyceae</taxon>
        <taxon>Pyramimonadales</taxon>
        <taxon>Pyramimonadaceae</taxon>
        <taxon>Cymbomonas</taxon>
    </lineage>
</organism>
<dbReference type="GO" id="GO:0008444">
    <property type="term" value="F:CDP-diacylglycerol-glycerol-3-phosphate 3-phosphatidyltransferase activity"/>
    <property type="evidence" value="ECO:0007669"/>
    <property type="project" value="InterPro"/>
</dbReference>
<proteinExistence type="inferred from homology"/>
<dbReference type="PANTHER" id="PTHR14269:SF62">
    <property type="entry name" value="CDP-DIACYLGLYCEROL--GLYCEROL-3-PHOSPHATE 3-PHOSPHATIDYLTRANSFERASE 1, CHLOROPLASTIC"/>
    <property type="match status" value="1"/>
</dbReference>
<evidence type="ECO:0000256" key="10">
    <source>
        <dbReference type="ARBA" id="ARBA00023209"/>
    </source>
</evidence>
<protein>
    <recommendedName>
        <fullName evidence="17">CDP-diacylglycerol--glycerol-3-phosphate 3-phosphatidyltransferase</fullName>
    </recommendedName>
</protein>
<dbReference type="PANTHER" id="PTHR14269">
    <property type="entry name" value="CDP-DIACYLGLYCEROL--GLYCEROL-3-PHOSPHATE 3-PHOSPHATIDYLTRANSFERASE-RELATED"/>
    <property type="match status" value="1"/>
</dbReference>
<reference evidence="15 16" key="1">
    <citation type="journal article" date="2015" name="Genome Biol. Evol.">
        <title>Comparative Genomics of a Bacterivorous Green Alga Reveals Evolutionary Causalities and Consequences of Phago-Mixotrophic Mode of Nutrition.</title>
        <authorList>
            <person name="Burns J.A."/>
            <person name="Paasch A."/>
            <person name="Narechania A."/>
            <person name="Kim E."/>
        </authorList>
    </citation>
    <scope>NUCLEOTIDE SEQUENCE [LARGE SCALE GENOMIC DNA]</scope>
    <source>
        <strain evidence="15 16">PLY_AMNH</strain>
    </source>
</reference>
<dbReference type="Proteomes" id="UP001190700">
    <property type="component" value="Unassembled WGS sequence"/>
</dbReference>
<keyword evidence="4" id="KW-0444">Lipid biosynthesis</keyword>
<keyword evidence="9 14" id="KW-0472">Membrane</keyword>
<accession>A0AAE0CD50</accession>
<feature type="region of interest" description="Disordered" evidence="13">
    <location>
        <begin position="1"/>
        <end position="22"/>
    </location>
</feature>
<evidence type="ECO:0000256" key="6">
    <source>
        <dbReference type="ARBA" id="ARBA00022692"/>
    </source>
</evidence>
<dbReference type="GO" id="GO:0005737">
    <property type="term" value="C:cytoplasm"/>
    <property type="evidence" value="ECO:0007669"/>
    <property type="project" value="UniProtKB-ARBA"/>
</dbReference>
<dbReference type="GO" id="GO:0006655">
    <property type="term" value="P:phosphatidylglycerol biosynthetic process"/>
    <property type="evidence" value="ECO:0007669"/>
    <property type="project" value="UniProtKB-ARBA"/>
</dbReference>
<dbReference type="NCBIfam" id="TIGR00560">
    <property type="entry name" value="pgsA"/>
    <property type="match status" value="1"/>
</dbReference>
<comment type="cofactor">
    <cofactor evidence="1">
        <name>Mn(2+)</name>
        <dbReference type="ChEBI" id="CHEBI:29035"/>
    </cofactor>
</comment>
<dbReference type="EMBL" id="LGRX02025851">
    <property type="protein sequence ID" value="KAK3251745.1"/>
    <property type="molecule type" value="Genomic_DNA"/>
</dbReference>
<keyword evidence="7 14" id="KW-1133">Transmembrane helix</keyword>
<gene>
    <name evidence="15" type="ORF">CYMTET_38910</name>
</gene>
<dbReference type="InterPro" id="IPR000462">
    <property type="entry name" value="CDP-OH_P_trans"/>
</dbReference>
<dbReference type="AlphaFoldDB" id="A0AAE0CD50"/>
<keyword evidence="8" id="KW-0443">Lipid metabolism</keyword>
<dbReference type="InterPro" id="IPR050324">
    <property type="entry name" value="CDP-alcohol_PTase-I"/>
</dbReference>
<keyword evidence="5 12" id="KW-0808">Transferase</keyword>
<keyword evidence="10" id="KW-0594">Phospholipid biosynthesis</keyword>
<evidence type="ECO:0000256" key="1">
    <source>
        <dbReference type="ARBA" id="ARBA00001936"/>
    </source>
</evidence>
<evidence type="ECO:0000256" key="5">
    <source>
        <dbReference type="ARBA" id="ARBA00022679"/>
    </source>
</evidence>
<dbReference type="Gene3D" id="1.20.120.1760">
    <property type="match status" value="1"/>
</dbReference>
<comment type="caution">
    <text evidence="15">The sequence shown here is derived from an EMBL/GenBank/DDBJ whole genome shotgun (WGS) entry which is preliminary data.</text>
</comment>
<evidence type="ECO:0008006" key="17">
    <source>
        <dbReference type="Google" id="ProtNLM"/>
    </source>
</evidence>
<comment type="subcellular location">
    <subcellularLocation>
        <location evidence="2">Membrane</location>
        <topology evidence="2">Multi-pass membrane protein</topology>
    </subcellularLocation>
</comment>
<dbReference type="InterPro" id="IPR004570">
    <property type="entry name" value="Phosphatidylglycerol_P_synth"/>
</dbReference>
<dbReference type="PROSITE" id="PS00379">
    <property type="entry name" value="CDP_ALCOHOL_P_TRANSF"/>
    <property type="match status" value="1"/>
</dbReference>
<dbReference type="PIRSF" id="PIRSF000847">
    <property type="entry name" value="Phos_ph_gly_syn"/>
    <property type="match status" value="1"/>
</dbReference>
<keyword evidence="11" id="KW-1208">Phospholipid metabolism</keyword>
<feature type="transmembrane region" description="Helical" evidence="14">
    <location>
        <begin position="37"/>
        <end position="59"/>
    </location>
</feature>
<evidence type="ECO:0000256" key="13">
    <source>
        <dbReference type="SAM" id="MobiDB-lite"/>
    </source>
</evidence>
<feature type="transmembrane region" description="Helical" evidence="14">
    <location>
        <begin position="65"/>
        <end position="83"/>
    </location>
</feature>
<keyword evidence="6 14" id="KW-0812">Transmembrane</keyword>
<feature type="transmembrane region" description="Helical" evidence="14">
    <location>
        <begin position="203"/>
        <end position="223"/>
    </location>
</feature>
<evidence type="ECO:0000256" key="14">
    <source>
        <dbReference type="SAM" id="Phobius"/>
    </source>
</evidence>
<dbReference type="GO" id="GO:0016020">
    <property type="term" value="C:membrane"/>
    <property type="evidence" value="ECO:0007669"/>
    <property type="project" value="UniProtKB-SubCell"/>
</dbReference>
<keyword evidence="16" id="KW-1185">Reference proteome</keyword>
<dbReference type="InterPro" id="IPR048254">
    <property type="entry name" value="CDP_ALCOHOL_P_TRANSF_CS"/>
</dbReference>
<dbReference type="InterPro" id="IPR043130">
    <property type="entry name" value="CDP-OH_PTrfase_TM_dom"/>
</dbReference>
<sequence length="231" mass="24620">MRLPMIQKNKSKSSDGEAKPEISAEDRYNLGGSKAKGLTLPTILTLGRIVLIPAIYYVYFLKTTWAAATCSAIFLVAAITDWLDGYLARKMNSTSAFGAFLDPVADKLMVAATLILLCTIQPVGPATTYPALVPLCATCIISREITMSALREWAAAAGGEAHKAVAVNSLGKWKTATQMAALTLMLFFKEGGKGLVPELGANLGVALLLASTILALWSLAVYMGPILKYMD</sequence>
<dbReference type="GO" id="GO:0030145">
    <property type="term" value="F:manganese ion binding"/>
    <property type="evidence" value="ECO:0007669"/>
    <property type="project" value="UniProtKB-ARBA"/>
</dbReference>
<evidence type="ECO:0000256" key="11">
    <source>
        <dbReference type="ARBA" id="ARBA00023264"/>
    </source>
</evidence>
<evidence type="ECO:0000313" key="15">
    <source>
        <dbReference type="EMBL" id="KAK3251745.1"/>
    </source>
</evidence>
<evidence type="ECO:0000313" key="16">
    <source>
        <dbReference type="Proteomes" id="UP001190700"/>
    </source>
</evidence>
<dbReference type="GO" id="GO:0045995">
    <property type="term" value="P:regulation of embryonic development"/>
    <property type="evidence" value="ECO:0007669"/>
    <property type="project" value="UniProtKB-ARBA"/>
</dbReference>
<evidence type="ECO:0000256" key="3">
    <source>
        <dbReference type="ARBA" id="ARBA00010441"/>
    </source>
</evidence>
<name>A0AAE0CD50_9CHLO</name>
<dbReference type="FunFam" id="1.20.120.1760:FF:000008">
    <property type="entry name" value="CDP-diacylglycerol--glycerol-3-phosphate 3-phosphatidyltransferase 2"/>
    <property type="match status" value="1"/>
</dbReference>